<protein>
    <submittedName>
        <fullName evidence="15">SusC/RagA family TonB-linked outer membrane protein</fullName>
    </submittedName>
</protein>
<evidence type="ECO:0000256" key="2">
    <source>
        <dbReference type="ARBA" id="ARBA00022448"/>
    </source>
</evidence>
<dbReference type="InterPro" id="IPR039426">
    <property type="entry name" value="TonB-dep_rcpt-like"/>
</dbReference>
<evidence type="ECO:0000313" key="16">
    <source>
        <dbReference type="Proteomes" id="UP000033047"/>
    </source>
</evidence>
<keyword evidence="3 10" id="KW-1134">Transmembrane beta strand</keyword>
<comment type="similarity">
    <text evidence="10 11">Belongs to the TonB-dependent receptor family.</text>
</comment>
<proteinExistence type="inferred from homology"/>
<dbReference type="SUPFAM" id="SSF49464">
    <property type="entry name" value="Carboxypeptidase regulatory domain-like"/>
    <property type="match status" value="1"/>
</dbReference>
<keyword evidence="4 10" id="KW-0812">Transmembrane</keyword>
<comment type="caution">
    <text evidence="15">The sequence shown here is derived from an EMBL/GenBank/DDBJ whole genome shotgun (WGS) entry which is preliminary data.</text>
</comment>
<dbReference type="Gene3D" id="2.170.130.10">
    <property type="entry name" value="TonB-dependent receptor, plug domain"/>
    <property type="match status" value="1"/>
</dbReference>
<evidence type="ECO:0000256" key="7">
    <source>
        <dbReference type="ARBA" id="ARBA00023136"/>
    </source>
</evidence>
<feature type="domain" description="TonB-dependent receptor plug" evidence="14">
    <location>
        <begin position="116"/>
        <end position="243"/>
    </location>
</feature>
<evidence type="ECO:0000256" key="12">
    <source>
        <dbReference type="SAM" id="SignalP"/>
    </source>
</evidence>
<dbReference type="NCBIfam" id="TIGR04056">
    <property type="entry name" value="OMP_RagA_SusC"/>
    <property type="match status" value="1"/>
</dbReference>
<feature type="domain" description="TonB-dependent receptor-like beta-barrel" evidence="13">
    <location>
        <begin position="457"/>
        <end position="863"/>
    </location>
</feature>
<evidence type="ECO:0000256" key="3">
    <source>
        <dbReference type="ARBA" id="ARBA00022452"/>
    </source>
</evidence>
<dbReference type="HOGENOM" id="CLU_004317_2_1_10"/>
<keyword evidence="5 12" id="KW-0732">Signal</keyword>
<feature type="chain" id="PRO_5002488710" evidence="12">
    <location>
        <begin position="22"/>
        <end position="1055"/>
    </location>
</feature>
<accession>A0A0F5J7D1</accession>
<feature type="signal peptide" evidence="12">
    <location>
        <begin position="1"/>
        <end position="21"/>
    </location>
</feature>
<evidence type="ECO:0000256" key="6">
    <source>
        <dbReference type="ARBA" id="ARBA00023077"/>
    </source>
</evidence>
<evidence type="ECO:0000256" key="9">
    <source>
        <dbReference type="ARBA" id="ARBA00023237"/>
    </source>
</evidence>
<dbReference type="InterPro" id="IPR000531">
    <property type="entry name" value="Beta-barrel_TonB"/>
</dbReference>
<evidence type="ECO:0000256" key="4">
    <source>
        <dbReference type="ARBA" id="ARBA00022692"/>
    </source>
</evidence>
<evidence type="ECO:0000256" key="8">
    <source>
        <dbReference type="ARBA" id="ARBA00023170"/>
    </source>
</evidence>
<evidence type="ECO:0000313" key="15">
    <source>
        <dbReference type="EMBL" id="KKB53395.1"/>
    </source>
</evidence>
<dbReference type="Pfam" id="PF13715">
    <property type="entry name" value="CarbopepD_reg_2"/>
    <property type="match status" value="1"/>
</dbReference>
<dbReference type="PANTHER" id="PTHR30069">
    <property type="entry name" value="TONB-DEPENDENT OUTER MEMBRANE RECEPTOR"/>
    <property type="match status" value="1"/>
</dbReference>
<dbReference type="PATRIC" id="fig|927665.4.peg.3013"/>
<evidence type="ECO:0000259" key="14">
    <source>
        <dbReference type="Pfam" id="PF07715"/>
    </source>
</evidence>
<keyword evidence="2 10" id="KW-0813">Transport</keyword>
<dbReference type="PANTHER" id="PTHR30069:SF29">
    <property type="entry name" value="HEMOGLOBIN AND HEMOGLOBIN-HAPTOGLOBIN-BINDING PROTEIN 1-RELATED"/>
    <property type="match status" value="1"/>
</dbReference>
<sequence>MMKKFTFILLCLVIGISTVVAQNTKVAGSVISADDGLPVIGASIVVKGTMVGTVTDYDGNFTLEVPSNGKVLIVSYVGMLTQEVPVSPNVRVVLKSDTQNLDEVVVTAMGISKEKKALGYAVQDVKGEKLTQAANSNLAGALQGKVSGLDIKPSSGMPGASSQITIRGARSFSGDNTPLYVIDGMPVTSTPDVDTDLQNNGSVSGADFANRAVDIDPNDIESINILKGQAASALYGIRASNGVIVITTKSGKGLAKGKPQISFSSNLSFDVIGRLPEFQKTYAQGASGKYSPTNSLSWGPKITDLPNDPTYGGNTSNAYTKEYGNHEGMYYQPQRAAAGLDPWTTPQAYDNAKDFFDTGVTWSNSINVAQALDKSSYSVSLGNTHQDGIIPSTGMDRYNVKVSAETKLHDNWTTGFIGNYITTAIDKAVTSGNGLLRTVYSAPPSYDLAGIPSHIAGDPYTQNSFRGAFDQAYWAMDNNKFTENTNRFFGNAYANYKTKFGTTDHTLNVRYMFGVDSYTTDYVDSYGYGSNTGGGKGQIENYGWTNATYNSLLTINYDWNINDDWGLNVVAGNEVIQSNRGKYYEYGTGYNFPGWNHIDNATTQSTSSEHWKKRTVGFFGNVSASYKNMLYLTVTGRQDYVSSMPRGNRAFFYPSVSAGFILTELDALKNDVVNHAKIRASYAEVGQAGDFRENFYSVPTYGGGFYSLTPILYPINGSNGYTPYYKIYDPNLKPQNTRSYELGTDLSFFDNLVTLNYTFSRQNVKDQIFDVPLASSTGAGKLVTNGGKLHTNVHEITLSFNPIRTRDINWDFGFNWTKIDNYVDELAPGVENISLGGYVTPQVRAAAGEKYPVIYGVGYKRDANGNRLVDEDGLPIAGEAQVIGKVSPDFIMGFNTTLRLWDCTISAVLDWKQGGQMYSRTSGLADYYGVSKRTENREGTIIFDGYKEDGTKNDIGITGANAQQEYYSILNNIDESSIYDNSFIKLREVAVSYPVFKSNWMQVTLNVFARNVLIWAQVPDLDPEASQGNNNMSGAFEDYSMPQTASYGFGVNVKF</sequence>
<dbReference type="NCBIfam" id="TIGR04057">
    <property type="entry name" value="SusC_RagA_signa"/>
    <property type="match status" value="1"/>
</dbReference>
<dbReference type="InterPro" id="IPR023997">
    <property type="entry name" value="TonB-dep_OMP_SusC/RagA_CS"/>
</dbReference>
<dbReference type="InterPro" id="IPR036942">
    <property type="entry name" value="Beta-barrel_TonB_sf"/>
</dbReference>
<evidence type="ECO:0000256" key="1">
    <source>
        <dbReference type="ARBA" id="ARBA00004571"/>
    </source>
</evidence>
<dbReference type="EMBL" id="AQHV01000014">
    <property type="protein sequence ID" value="KKB53395.1"/>
    <property type="molecule type" value="Genomic_DNA"/>
</dbReference>
<evidence type="ECO:0000256" key="10">
    <source>
        <dbReference type="PROSITE-ProRule" id="PRU01360"/>
    </source>
</evidence>
<keyword evidence="6 11" id="KW-0798">TonB box</keyword>
<dbReference type="GO" id="GO:0044718">
    <property type="term" value="P:siderophore transmembrane transport"/>
    <property type="evidence" value="ECO:0007669"/>
    <property type="project" value="TreeGrafter"/>
</dbReference>
<dbReference type="Gene3D" id="2.40.170.20">
    <property type="entry name" value="TonB-dependent receptor, beta-barrel domain"/>
    <property type="match status" value="1"/>
</dbReference>
<dbReference type="AlphaFoldDB" id="A0A0F5J7D1"/>
<keyword evidence="8" id="KW-0675">Receptor</keyword>
<organism evidence="15 16">
    <name type="scientific">Parabacteroides goldsteinii DSM 19448 = WAL 12034</name>
    <dbReference type="NCBI Taxonomy" id="927665"/>
    <lineage>
        <taxon>Bacteria</taxon>
        <taxon>Pseudomonadati</taxon>
        <taxon>Bacteroidota</taxon>
        <taxon>Bacteroidia</taxon>
        <taxon>Bacteroidales</taxon>
        <taxon>Tannerellaceae</taxon>
        <taxon>Parabacteroides</taxon>
    </lineage>
</organism>
<dbReference type="Proteomes" id="UP000033047">
    <property type="component" value="Unassembled WGS sequence"/>
</dbReference>
<evidence type="ECO:0000259" key="13">
    <source>
        <dbReference type="Pfam" id="PF00593"/>
    </source>
</evidence>
<keyword evidence="9 10" id="KW-0998">Cell outer membrane</keyword>
<dbReference type="InterPro" id="IPR012910">
    <property type="entry name" value="Plug_dom"/>
</dbReference>
<dbReference type="InterPro" id="IPR023996">
    <property type="entry name" value="TonB-dep_OMP_SusC/RagA"/>
</dbReference>
<dbReference type="STRING" id="927665.HMPREF1535_02936"/>
<dbReference type="Pfam" id="PF07715">
    <property type="entry name" value="Plug"/>
    <property type="match status" value="1"/>
</dbReference>
<reference evidence="15 16" key="1">
    <citation type="submission" date="2013-04" db="EMBL/GenBank/DDBJ databases">
        <title>The Genome Sequence of Parabacteroides goldsteinii DSM 19448.</title>
        <authorList>
            <consortium name="The Broad Institute Genomics Platform"/>
            <person name="Earl A."/>
            <person name="Ward D."/>
            <person name="Feldgarden M."/>
            <person name="Gevers D."/>
            <person name="Martens E."/>
            <person name="Sakamoto M."/>
            <person name="Benno Y."/>
            <person name="Song Y."/>
            <person name="Liu C."/>
            <person name="Lee J."/>
            <person name="Bolanos M."/>
            <person name="Vaisanen M.L."/>
            <person name="Finegold S.M."/>
            <person name="Walker B."/>
            <person name="Young S."/>
            <person name="Zeng Q."/>
            <person name="Gargeya S."/>
            <person name="Fitzgerald M."/>
            <person name="Haas B."/>
            <person name="Abouelleil A."/>
            <person name="Allen A.W."/>
            <person name="Alvarado L."/>
            <person name="Arachchi H.M."/>
            <person name="Berlin A.M."/>
            <person name="Chapman S.B."/>
            <person name="Gainer-Dewar J."/>
            <person name="Goldberg J."/>
            <person name="Griggs A."/>
            <person name="Gujja S."/>
            <person name="Hansen M."/>
            <person name="Howarth C."/>
            <person name="Imamovic A."/>
            <person name="Ireland A."/>
            <person name="Larimer J."/>
            <person name="McCowan C."/>
            <person name="Murphy C."/>
            <person name="Pearson M."/>
            <person name="Poon T.W."/>
            <person name="Priest M."/>
            <person name="Roberts A."/>
            <person name="Saif S."/>
            <person name="Shea T."/>
            <person name="Sisk P."/>
            <person name="Sykes S."/>
            <person name="Wortman J."/>
            <person name="Nusbaum C."/>
            <person name="Birren B."/>
        </authorList>
    </citation>
    <scope>NUCLEOTIDE SEQUENCE [LARGE SCALE GENOMIC DNA]</scope>
    <source>
        <strain evidence="15 16">DSM 19448</strain>
    </source>
</reference>
<dbReference type="RefSeq" id="WP_046146663.1">
    <property type="nucleotide sequence ID" value="NZ_KQ033913.1"/>
</dbReference>
<gene>
    <name evidence="15" type="ORF">HMPREF1535_02936</name>
</gene>
<dbReference type="GO" id="GO:0015344">
    <property type="term" value="F:siderophore uptake transmembrane transporter activity"/>
    <property type="evidence" value="ECO:0007669"/>
    <property type="project" value="TreeGrafter"/>
</dbReference>
<comment type="subcellular location">
    <subcellularLocation>
        <location evidence="1 10">Cell outer membrane</location>
        <topology evidence="1 10">Multi-pass membrane protein</topology>
    </subcellularLocation>
</comment>
<dbReference type="GO" id="GO:0009279">
    <property type="term" value="C:cell outer membrane"/>
    <property type="evidence" value="ECO:0007669"/>
    <property type="project" value="UniProtKB-SubCell"/>
</dbReference>
<dbReference type="PROSITE" id="PS52016">
    <property type="entry name" value="TONB_DEPENDENT_REC_3"/>
    <property type="match status" value="1"/>
</dbReference>
<dbReference type="Pfam" id="PF00593">
    <property type="entry name" value="TonB_dep_Rec_b-barrel"/>
    <property type="match status" value="1"/>
</dbReference>
<dbReference type="Gene3D" id="2.60.40.1120">
    <property type="entry name" value="Carboxypeptidase-like, regulatory domain"/>
    <property type="match status" value="1"/>
</dbReference>
<dbReference type="FunFam" id="2.170.130.10:FF:000023">
    <property type="entry name" value="SusC/RagA family TonB-linked outer membrane protein"/>
    <property type="match status" value="1"/>
</dbReference>
<dbReference type="InterPro" id="IPR037066">
    <property type="entry name" value="Plug_dom_sf"/>
</dbReference>
<evidence type="ECO:0000256" key="5">
    <source>
        <dbReference type="ARBA" id="ARBA00022729"/>
    </source>
</evidence>
<dbReference type="InterPro" id="IPR008969">
    <property type="entry name" value="CarboxyPept-like_regulatory"/>
</dbReference>
<dbReference type="SUPFAM" id="SSF56935">
    <property type="entry name" value="Porins"/>
    <property type="match status" value="1"/>
</dbReference>
<evidence type="ECO:0000256" key="11">
    <source>
        <dbReference type="RuleBase" id="RU003357"/>
    </source>
</evidence>
<name>A0A0F5J7D1_9BACT</name>
<keyword evidence="7 10" id="KW-0472">Membrane</keyword>